<reference evidence="3" key="1">
    <citation type="submission" date="2025-08" db="UniProtKB">
        <authorList>
            <consortium name="RefSeq"/>
        </authorList>
    </citation>
    <scope>IDENTIFICATION</scope>
</reference>
<sequence>MDNASMRLKCASCNIVISEVLAFIQNKQDVMDEQSLVQICSSAFSAADIKLAKSLLFESLSKRPTERKRHGKTLRDLEDIICIFKETDPEKIPIFVARTLEKLPPVTFDHIDVTVLLKKIVLLEKNVQNFKQLYATKTELNDRINECNKTSSFINQELNVNTRRGGGSFKLFDSGPMALPTVCGDEAVVERNITARYPSLSPVQQPPPASSPTSVSEHQARVNETTNKCISTTDKEDCERLHSYTAPQLPATINETADRGKQIDGVTEKRPLFSEVMQKDDKLNMLEDNDEWTLVQKRRNRNLFLSQRGSAVIDSANQNLQFRAADIKVPLFISNVHKAVSEQAIVNYVYEKTQERVTLVKIKMKKEKPYNAYKLFVTKHKIDTFLDEKLWPSGVSFRRFVHFHMRRKNKDENIDINNGQSQ</sequence>
<gene>
    <name evidence="3" type="primary">LOC113508141</name>
</gene>
<name>A0A7E5X399_TRINI</name>
<evidence type="ECO:0000256" key="1">
    <source>
        <dbReference type="SAM" id="MobiDB-lite"/>
    </source>
</evidence>
<dbReference type="GeneID" id="113508141"/>
<feature type="region of interest" description="Disordered" evidence="1">
    <location>
        <begin position="198"/>
        <end position="225"/>
    </location>
</feature>
<dbReference type="Proteomes" id="UP000322000">
    <property type="component" value="Unplaced"/>
</dbReference>
<protein>
    <submittedName>
        <fullName evidence="3">Uncharacterized protein LOC113508141</fullName>
    </submittedName>
</protein>
<proteinExistence type="predicted"/>
<accession>A0A7E5X399</accession>
<dbReference type="RefSeq" id="XP_026746907.1">
    <property type="nucleotide sequence ID" value="XM_026891106.1"/>
</dbReference>
<dbReference type="InParanoid" id="A0A7E5X399"/>
<keyword evidence="2" id="KW-1185">Reference proteome</keyword>
<evidence type="ECO:0000313" key="2">
    <source>
        <dbReference type="Proteomes" id="UP000322000"/>
    </source>
</evidence>
<organism evidence="2 3">
    <name type="scientific">Trichoplusia ni</name>
    <name type="common">Cabbage looper</name>
    <dbReference type="NCBI Taxonomy" id="7111"/>
    <lineage>
        <taxon>Eukaryota</taxon>
        <taxon>Metazoa</taxon>
        <taxon>Ecdysozoa</taxon>
        <taxon>Arthropoda</taxon>
        <taxon>Hexapoda</taxon>
        <taxon>Insecta</taxon>
        <taxon>Pterygota</taxon>
        <taxon>Neoptera</taxon>
        <taxon>Endopterygota</taxon>
        <taxon>Lepidoptera</taxon>
        <taxon>Glossata</taxon>
        <taxon>Ditrysia</taxon>
        <taxon>Noctuoidea</taxon>
        <taxon>Noctuidae</taxon>
        <taxon>Plusiinae</taxon>
        <taxon>Trichoplusia</taxon>
    </lineage>
</organism>
<dbReference type="AlphaFoldDB" id="A0A7E5X399"/>
<dbReference type="KEGG" id="tnl:113508141"/>
<evidence type="ECO:0000313" key="3">
    <source>
        <dbReference type="RefSeq" id="XP_026746907.1"/>
    </source>
</evidence>
<dbReference type="OrthoDB" id="7362285at2759"/>